<organism evidence="1 2">
    <name type="scientific">Lapidilactobacillus gannanensis</name>
    <dbReference type="NCBI Taxonomy" id="2486002"/>
    <lineage>
        <taxon>Bacteria</taxon>
        <taxon>Bacillati</taxon>
        <taxon>Bacillota</taxon>
        <taxon>Bacilli</taxon>
        <taxon>Lactobacillales</taxon>
        <taxon>Lactobacillaceae</taxon>
        <taxon>Lapidilactobacillus</taxon>
    </lineage>
</organism>
<comment type="caution">
    <text evidence="1">The sequence shown here is derived from an EMBL/GenBank/DDBJ whole genome shotgun (WGS) entry which is preliminary data.</text>
</comment>
<dbReference type="RefSeq" id="WP_125649406.1">
    <property type="nucleotide sequence ID" value="NZ_JBHTOH010000036.1"/>
</dbReference>
<dbReference type="Proteomes" id="UP001597191">
    <property type="component" value="Unassembled WGS sequence"/>
</dbReference>
<gene>
    <name evidence="1" type="ORF">ACFQ4R_06125</name>
</gene>
<protein>
    <submittedName>
        <fullName evidence="1">DUF3284 domain-containing protein</fullName>
    </submittedName>
</protein>
<reference evidence="2" key="1">
    <citation type="journal article" date="2019" name="Int. J. Syst. Evol. Microbiol.">
        <title>The Global Catalogue of Microorganisms (GCM) 10K type strain sequencing project: providing services to taxonomists for standard genome sequencing and annotation.</title>
        <authorList>
            <consortium name="The Broad Institute Genomics Platform"/>
            <consortium name="The Broad Institute Genome Sequencing Center for Infectious Disease"/>
            <person name="Wu L."/>
            <person name="Ma J."/>
        </authorList>
    </citation>
    <scope>NUCLEOTIDE SEQUENCE [LARGE SCALE GENOMIC DNA]</scope>
    <source>
        <strain evidence="2">CCM 8937</strain>
    </source>
</reference>
<dbReference type="Pfam" id="PF11687">
    <property type="entry name" value="DUF3284"/>
    <property type="match status" value="1"/>
</dbReference>
<dbReference type="SUPFAM" id="SSF55961">
    <property type="entry name" value="Bet v1-like"/>
    <property type="match status" value="1"/>
</dbReference>
<sequence length="137" mass="16106">MKIIKTLNVPSSYLYRKVIDSVLYDIRSQTKESIDEANLEGYSYVKTFSKTTAARLTVTKLIPNEAYHYETESNKSTFKVSYDMKSLPDNKTELTYEESVVSDGWMKQMNDLLVGWILGWMRRRNFKKMLTQIEESY</sequence>
<evidence type="ECO:0000313" key="1">
    <source>
        <dbReference type="EMBL" id="MFD1411177.1"/>
    </source>
</evidence>
<keyword evidence="2" id="KW-1185">Reference proteome</keyword>
<accession>A0ABW4BLR7</accession>
<proteinExistence type="predicted"/>
<dbReference type="InterPro" id="IPR021701">
    <property type="entry name" value="DUF3284"/>
</dbReference>
<name>A0ABW4BLR7_9LACO</name>
<dbReference type="EMBL" id="JBHTOH010000036">
    <property type="protein sequence ID" value="MFD1411177.1"/>
    <property type="molecule type" value="Genomic_DNA"/>
</dbReference>
<evidence type="ECO:0000313" key="2">
    <source>
        <dbReference type="Proteomes" id="UP001597191"/>
    </source>
</evidence>